<dbReference type="Proteomes" id="UP000823612">
    <property type="component" value="Unassembled WGS sequence"/>
</dbReference>
<reference evidence="3" key="2">
    <citation type="journal article" date="2021" name="PeerJ">
        <title>Extensive microbial diversity within the chicken gut microbiome revealed by metagenomics and culture.</title>
        <authorList>
            <person name="Gilroy R."/>
            <person name="Ravi A."/>
            <person name="Getino M."/>
            <person name="Pursley I."/>
            <person name="Horton D.L."/>
            <person name="Alikhan N.F."/>
            <person name="Baker D."/>
            <person name="Gharbi K."/>
            <person name="Hall N."/>
            <person name="Watson M."/>
            <person name="Adriaenssens E.M."/>
            <person name="Foster-Nyarko E."/>
            <person name="Jarju S."/>
            <person name="Secka A."/>
            <person name="Antonio M."/>
            <person name="Oren A."/>
            <person name="Chaudhuri R.R."/>
            <person name="La Ragione R."/>
            <person name="Hildebrand F."/>
            <person name="Pallen M.J."/>
        </authorList>
    </citation>
    <scope>NUCLEOTIDE SEQUENCE</scope>
    <source>
        <strain evidence="3">2889</strain>
    </source>
</reference>
<keyword evidence="1" id="KW-1133">Transmembrane helix</keyword>
<evidence type="ECO:0000313" key="4">
    <source>
        <dbReference type="Proteomes" id="UP000823612"/>
    </source>
</evidence>
<dbReference type="Pfam" id="PF02470">
    <property type="entry name" value="MlaD"/>
    <property type="match status" value="1"/>
</dbReference>
<dbReference type="AlphaFoldDB" id="A0A9D9H142"/>
<comment type="caution">
    <text evidence="3">The sequence shown here is derived from an EMBL/GenBank/DDBJ whole genome shotgun (WGS) entry which is preliminary data.</text>
</comment>
<evidence type="ECO:0000256" key="1">
    <source>
        <dbReference type="SAM" id="Phobius"/>
    </source>
</evidence>
<evidence type="ECO:0000313" key="3">
    <source>
        <dbReference type="EMBL" id="MBO8431677.1"/>
    </source>
</evidence>
<keyword evidence="1" id="KW-0472">Membrane</keyword>
<dbReference type="InterPro" id="IPR003399">
    <property type="entry name" value="Mce/MlaD"/>
</dbReference>
<dbReference type="InterPro" id="IPR052336">
    <property type="entry name" value="MlaD_Phospholipid_Transporter"/>
</dbReference>
<gene>
    <name evidence="3" type="ORF">IAB08_00070</name>
</gene>
<name>A0A9D9H142_9BACT</name>
<organism evidence="3 4">
    <name type="scientific">Candidatus Pullibacteroides excrementavium</name>
    <dbReference type="NCBI Taxonomy" id="2840905"/>
    <lineage>
        <taxon>Bacteria</taxon>
        <taxon>Pseudomonadati</taxon>
        <taxon>Bacteroidota</taxon>
        <taxon>Bacteroidia</taxon>
        <taxon>Bacteroidales</taxon>
        <taxon>Candidatus Pullibacteroides</taxon>
    </lineage>
</organism>
<evidence type="ECO:0000259" key="2">
    <source>
        <dbReference type="Pfam" id="PF02470"/>
    </source>
</evidence>
<dbReference type="EMBL" id="JADIMZ010000003">
    <property type="protein sequence ID" value="MBO8431677.1"/>
    <property type="molecule type" value="Genomic_DNA"/>
</dbReference>
<protein>
    <submittedName>
        <fullName evidence="3">MCE family protein</fullName>
    </submittedName>
</protein>
<proteinExistence type="predicted"/>
<sequence>MSSGNKVYMTKEWKIGLVSIIIIALFVWVGFFLAGRNILTKENTFYAVFETAGGINISGPVVVNGKKVGRVSEIEFVSDTDHRIKVGIGVLKKYPINKGTVASIESLGLMSGSGVVLHLGNSPEMMKSGDYMQGQSVPDLMAQLAPLEQKLSSILRSVDSILSGIDPAALSASVNNLESVTGRVDRILADNGPRINATMTHVESLSRTLHESEDEISTLIENFSAISDTIAQAGIGNMVRSLSETLGQTQALLAGLNAGEGSAGKLLVEDSLYWNLEESARQLNLLLEDLRLNPGRYVHISVFGRKKAGGE</sequence>
<reference evidence="3" key="1">
    <citation type="submission" date="2020-10" db="EMBL/GenBank/DDBJ databases">
        <authorList>
            <person name="Gilroy R."/>
        </authorList>
    </citation>
    <scope>NUCLEOTIDE SEQUENCE</scope>
    <source>
        <strain evidence="3">2889</strain>
    </source>
</reference>
<dbReference type="PANTHER" id="PTHR33371">
    <property type="entry name" value="INTERMEMBRANE PHOSPHOLIPID TRANSPORT SYSTEM BINDING PROTEIN MLAD-RELATED"/>
    <property type="match status" value="1"/>
</dbReference>
<dbReference type="PANTHER" id="PTHR33371:SF4">
    <property type="entry name" value="INTERMEMBRANE PHOSPHOLIPID TRANSPORT SYSTEM BINDING PROTEIN MLAD"/>
    <property type="match status" value="1"/>
</dbReference>
<feature type="domain" description="Mce/MlaD" evidence="2">
    <location>
        <begin position="43"/>
        <end position="115"/>
    </location>
</feature>
<accession>A0A9D9H142</accession>
<feature type="transmembrane region" description="Helical" evidence="1">
    <location>
        <begin position="15"/>
        <end position="34"/>
    </location>
</feature>
<keyword evidence="1" id="KW-0812">Transmembrane</keyword>